<accession>A0A2G2ZWP1</accession>
<sequence length="63" mass="7301">MNAWVFEPKCPRKSRIFYARTGNTFEQSVIIGKTYILKLIHHVYTKIHGHSSGHYVLVTQLSP</sequence>
<keyword evidence="3" id="KW-0240">DNA-directed RNA polymerase</keyword>
<dbReference type="GO" id="GO:0003677">
    <property type="term" value="F:DNA binding"/>
    <property type="evidence" value="ECO:0007669"/>
    <property type="project" value="InterPro"/>
</dbReference>
<gene>
    <name evidence="8" type="ORF">T459_08516</name>
</gene>
<dbReference type="InterPro" id="IPR007120">
    <property type="entry name" value="DNA-dir_RNAP_su2_dom"/>
</dbReference>
<evidence type="ECO:0000256" key="1">
    <source>
        <dbReference type="ARBA" id="ARBA00006835"/>
    </source>
</evidence>
<dbReference type="SUPFAM" id="SSF64484">
    <property type="entry name" value="beta and beta-prime subunits of DNA dependent RNA-polymerase"/>
    <property type="match status" value="1"/>
</dbReference>
<dbReference type="Pfam" id="PF00562">
    <property type="entry name" value="RNA_pol_Rpb2_6"/>
    <property type="match status" value="1"/>
</dbReference>
<dbReference type="InterPro" id="IPR037033">
    <property type="entry name" value="DNA-dir_RNAP_su2_hyb_sf"/>
</dbReference>
<dbReference type="Gramene" id="PHT86410">
    <property type="protein sequence ID" value="PHT86410"/>
    <property type="gene ID" value="T459_08516"/>
</dbReference>
<dbReference type="Gene3D" id="2.40.270.10">
    <property type="entry name" value="DNA-directed RNA polymerase, subunit 2, domain 6"/>
    <property type="match status" value="1"/>
</dbReference>
<dbReference type="InterPro" id="IPR015712">
    <property type="entry name" value="DNA-dir_RNA_pol_su2"/>
</dbReference>
<dbReference type="Proteomes" id="UP000222542">
    <property type="component" value="Unassembled WGS sequence"/>
</dbReference>
<evidence type="ECO:0000256" key="5">
    <source>
        <dbReference type="ARBA" id="ARBA00022695"/>
    </source>
</evidence>
<dbReference type="EMBL" id="AYRZ02000003">
    <property type="protein sequence ID" value="PHT86410.1"/>
    <property type="molecule type" value="Genomic_DNA"/>
</dbReference>
<dbReference type="EC" id="2.7.7.6" evidence="2"/>
<keyword evidence="6" id="KW-0804">Transcription</keyword>
<name>A0A2G2ZWP1_CAPAN</name>
<organism evidence="8 9">
    <name type="scientific">Capsicum annuum</name>
    <name type="common">Capsicum pepper</name>
    <dbReference type="NCBI Taxonomy" id="4072"/>
    <lineage>
        <taxon>Eukaryota</taxon>
        <taxon>Viridiplantae</taxon>
        <taxon>Streptophyta</taxon>
        <taxon>Embryophyta</taxon>
        <taxon>Tracheophyta</taxon>
        <taxon>Spermatophyta</taxon>
        <taxon>Magnoliopsida</taxon>
        <taxon>eudicotyledons</taxon>
        <taxon>Gunneridae</taxon>
        <taxon>Pentapetalae</taxon>
        <taxon>asterids</taxon>
        <taxon>lamiids</taxon>
        <taxon>Solanales</taxon>
        <taxon>Solanaceae</taxon>
        <taxon>Solanoideae</taxon>
        <taxon>Capsiceae</taxon>
        <taxon>Capsicum</taxon>
    </lineage>
</organism>
<comment type="caution">
    <text evidence="8">The sequence shown here is derived from an EMBL/GenBank/DDBJ whole genome shotgun (WGS) entry which is preliminary data.</text>
</comment>
<evidence type="ECO:0000256" key="3">
    <source>
        <dbReference type="ARBA" id="ARBA00022478"/>
    </source>
</evidence>
<evidence type="ECO:0000313" key="8">
    <source>
        <dbReference type="EMBL" id="PHT86410.1"/>
    </source>
</evidence>
<keyword evidence="5" id="KW-0548">Nucleotidyltransferase</keyword>
<dbReference type="GO" id="GO:0032549">
    <property type="term" value="F:ribonucleoside binding"/>
    <property type="evidence" value="ECO:0007669"/>
    <property type="project" value="InterPro"/>
</dbReference>
<evidence type="ECO:0000256" key="6">
    <source>
        <dbReference type="ARBA" id="ARBA00023163"/>
    </source>
</evidence>
<dbReference type="AlphaFoldDB" id="A0A2G2ZWP1"/>
<dbReference type="GO" id="GO:0000428">
    <property type="term" value="C:DNA-directed RNA polymerase complex"/>
    <property type="evidence" value="ECO:0007669"/>
    <property type="project" value="UniProtKB-KW"/>
</dbReference>
<evidence type="ECO:0000313" key="9">
    <source>
        <dbReference type="Proteomes" id="UP000222542"/>
    </source>
</evidence>
<evidence type="ECO:0000256" key="4">
    <source>
        <dbReference type="ARBA" id="ARBA00022679"/>
    </source>
</evidence>
<reference evidence="8 9" key="2">
    <citation type="journal article" date="2017" name="Genome Biol.">
        <title>New reference genome sequences of hot pepper reveal the massive evolution of plant disease-resistance genes by retroduplication.</title>
        <authorList>
            <person name="Kim S."/>
            <person name="Park J."/>
            <person name="Yeom S.I."/>
            <person name="Kim Y.M."/>
            <person name="Seo E."/>
            <person name="Kim K.T."/>
            <person name="Kim M.S."/>
            <person name="Lee J.M."/>
            <person name="Cheong K."/>
            <person name="Shin H.S."/>
            <person name="Kim S.B."/>
            <person name="Han K."/>
            <person name="Lee J."/>
            <person name="Park M."/>
            <person name="Lee H.A."/>
            <person name="Lee H.Y."/>
            <person name="Lee Y."/>
            <person name="Oh S."/>
            <person name="Lee J.H."/>
            <person name="Choi E."/>
            <person name="Choi E."/>
            <person name="Lee S.E."/>
            <person name="Jeon J."/>
            <person name="Kim H."/>
            <person name="Choi G."/>
            <person name="Song H."/>
            <person name="Lee J."/>
            <person name="Lee S.C."/>
            <person name="Kwon J.K."/>
            <person name="Lee H.Y."/>
            <person name="Koo N."/>
            <person name="Hong Y."/>
            <person name="Kim R.W."/>
            <person name="Kang W.H."/>
            <person name="Huh J.H."/>
            <person name="Kang B.C."/>
            <person name="Yang T.J."/>
            <person name="Lee Y.H."/>
            <person name="Bennetzen J.L."/>
            <person name="Choi D."/>
        </authorList>
    </citation>
    <scope>NUCLEOTIDE SEQUENCE [LARGE SCALE GENOMIC DNA]</scope>
    <source>
        <strain evidence="9">cv. CM334</strain>
    </source>
</reference>
<proteinExistence type="inferred from homology"/>
<protein>
    <recommendedName>
        <fullName evidence="2">DNA-directed RNA polymerase</fullName>
        <ecNumber evidence="2">2.7.7.6</ecNumber>
    </recommendedName>
</protein>
<feature type="domain" description="DNA-directed RNA polymerase subunit 2 hybrid-binding" evidence="7">
    <location>
        <begin position="14"/>
        <end position="60"/>
    </location>
</feature>
<keyword evidence="4" id="KW-0808">Transferase</keyword>
<dbReference type="GO" id="GO:0003899">
    <property type="term" value="F:DNA-directed RNA polymerase activity"/>
    <property type="evidence" value="ECO:0007669"/>
    <property type="project" value="UniProtKB-EC"/>
</dbReference>
<reference evidence="8 9" key="1">
    <citation type="journal article" date="2014" name="Nat. Genet.">
        <title>Genome sequence of the hot pepper provides insights into the evolution of pungency in Capsicum species.</title>
        <authorList>
            <person name="Kim S."/>
            <person name="Park M."/>
            <person name="Yeom S.I."/>
            <person name="Kim Y.M."/>
            <person name="Lee J.M."/>
            <person name="Lee H.A."/>
            <person name="Seo E."/>
            <person name="Choi J."/>
            <person name="Cheong K."/>
            <person name="Kim K.T."/>
            <person name="Jung K."/>
            <person name="Lee G.W."/>
            <person name="Oh S.K."/>
            <person name="Bae C."/>
            <person name="Kim S.B."/>
            <person name="Lee H.Y."/>
            <person name="Kim S.Y."/>
            <person name="Kim M.S."/>
            <person name="Kang B.C."/>
            <person name="Jo Y.D."/>
            <person name="Yang H.B."/>
            <person name="Jeong H.J."/>
            <person name="Kang W.H."/>
            <person name="Kwon J.K."/>
            <person name="Shin C."/>
            <person name="Lim J.Y."/>
            <person name="Park J.H."/>
            <person name="Huh J.H."/>
            <person name="Kim J.S."/>
            <person name="Kim B.D."/>
            <person name="Cohen O."/>
            <person name="Paran I."/>
            <person name="Suh M.C."/>
            <person name="Lee S.B."/>
            <person name="Kim Y.K."/>
            <person name="Shin Y."/>
            <person name="Noh S.J."/>
            <person name="Park J."/>
            <person name="Seo Y.S."/>
            <person name="Kwon S.Y."/>
            <person name="Kim H.A."/>
            <person name="Park J.M."/>
            <person name="Kim H.J."/>
            <person name="Choi S.B."/>
            <person name="Bosland P.W."/>
            <person name="Reeves G."/>
            <person name="Jo S.H."/>
            <person name="Lee B.W."/>
            <person name="Cho H.T."/>
            <person name="Choi H.S."/>
            <person name="Lee M.S."/>
            <person name="Yu Y."/>
            <person name="Do Choi Y."/>
            <person name="Park B.S."/>
            <person name="van Deynze A."/>
            <person name="Ashrafi H."/>
            <person name="Hill T."/>
            <person name="Kim W.T."/>
            <person name="Pai H.S."/>
            <person name="Ahn H.K."/>
            <person name="Yeam I."/>
            <person name="Giovannoni J.J."/>
            <person name="Rose J.K."/>
            <person name="Sorensen I."/>
            <person name="Lee S.J."/>
            <person name="Kim R.W."/>
            <person name="Choi I.Y."/>
            <person name="Choi B.S."/>
            <person name="Lim J.S."/>
            <person name="Lee Y.H."/>
            <person name="Choi D."/>
        </authorList>
    </citation>
    <scope>NUCLEOTIDE SEQUENCE [LARGE SCALE GENOMIC DNA]</scope>
    <source>
        <strain evidence="9">cv. CM334</strain>
    </source>
</reference>
<evidence type="ECO:0000256" key="2">
    <source>
        <dbReference type="ARBA" id="ARBA00012418"/>
    </source>
</evidence>
<dbReference type="GO" id="GO:0006351">
    <property type="term" value="P:DNA-templated transcription"/>
    <property type="evidence" value="ECO:0007669"/>
    <property type="project" value="InterPro"/>
</dbReference>
<keyword evidence="9" id="KW-1185">Reference proteome</keyword>
<evidence type="ECO:0000259" key="7">
    <source>
        <dbReference type="Pfam" id="PF00562"/>
    </source>
</evidence>
<dbReference type="STRING" id="4072.A0A2G2ZWP1"/>
<dbReference type="PANTHER" id="PTHR20856">
    <property type="entry name" value="DNA-DIRECTED RNA POLYMERASE I SUBUNIT 2"/>
    <property type="match status" value="1"/>
</dbReference>
<comment type="similarity">
    <text evidence="1">Belongs to the RNA polymerase beta chain family.</text>
</comment>